<evidence type="ECO:0000313" key="3">
    <source>
        <dbReference type="EMBL" id="ADL19308.1"/>
    </source>
</evidence>
<dbReference type="STRING" id="666510.ASAC_0902"/>
<keyword evidence="4" id="KW-1185">Reference proteome</keyword>
<evidence type="ECO:0000256" key="2">
    <source>
        <dbReference type="HAMAP-Rule" id="MF_00055"/>
    </source>
</evidence>
<dbReference type="HOGENOM" id="CLU_038085_2_0_2"/>
<proteinExistence type="inferred from homology"/>
<dbReference type="Proteomes" id="UP000000346">
    <property type="component" value="Chromosome"/>
</dbReference>
<protein>
    <recommendedName>
        <fullName evidence="2">MEMO1 family protein ASAC_0902</fullName>
    </recommendedName>
</protein>
<dbReference type="RefSeq" id="WP_013266820.1">
    <property type="nucleotide sequence ID" value="NC_014374.1"/>
</dbReference>
<dbReference type="Gene3D" id="3.40.830.10">
    <property type="entry name" value="LigB-like"/>
    <property type="match status" value="1"/>
</dbReference>
<dbReference type="FunCoup" id="D9Q1X0">
    <property type="interactions" value="41"/>
</dbReference>
<dbReference type="EMBL" id="CP001742">
    <property type="protein sequence ID" value="ADL19308.1"/>
    <property type="molecule type" value="Genomic_DNA"/>
</dbReference>
<dbReference type="HAMAP" id="MF_00055">
    <property type="entry name" value="MEMO1"/>
    <property type="match status" value="1"/>
</dbReference>
<evidence type="ECO:0000313" key="4">
    <source>
        <dbReference type="Proteomes" id="UP000000346"/>
    </source>
</evidence>
<dbReference type="AlphaFoldDB" id="D9Q1X0"/>
<dbReference type="InterPro" id="IPR002737">
    <property type="entry name" value="MEMO1_fam"/>
</dbReference>
<reference evidence="3 4" key="1">
    <citation type="journal article" date="2010" name="Appl. Environ. Microbiol.">
        <title>The genome sequence of the crenarchaeon Acidilobus saccharovorans supports a new order, Acidilobales, and suggests an important ecological role in terrestrial acidic hot springs.</title>
        <authorList>
            <person name="Mardanov A.V."/>
            <person name="Svetlitchnyi V.A."/>
            <person name="Beletsky A.V."/>
            <person name="Prokofeva M.I."/>
            <person name="Bonch-Osmolovskaya E.A."/>
            <person name="Ravin N.V."/>
            <person name="Skryabin K.G."/>
        </authorList>
    </citation>
    <scope>NUCLEOTIDE SEQUENCE [LARGE SCALE GENOMIC DNA]</scope>
    <source>
        <strain evidence="4">DSM 16705 / JCM 18335 / VKM B-2471 / 345-15</strain>
    </source>
</reference>
<dbReference type="PANTHER" id="PTHR11060">
    <property type="entry name" value="PROTEIN MEMO1"/>
    <property type="match status" value="1"/>
</dbReference>
<dbReference type="NCBIfam" id="TIGR04336">
    <property type="entry name" value="AmmeMemoSam_B"/>
    <property type="match status" value="1"/>
</dbReference>
<accession>D9Q1X0</accession>
<dbReference type="KEGG" id="asc:ASAC_0902"/>
<evidence type="ECO:0000256" key="1">
    <source>
        <dbReference type="ARBA" id="ARBA00006315"/>
    </source>
</evidence>
<name>D9Q1X0_ACIS3</name>
<dbReference type="CDD" id="cd07361">
    <property type="entry name" value="MEMO_like"/>
    <property type="match status" value="1"/>
</dbReference>
<comment type="similarity">
    <text evidence="1 2">Belongs to the MEMO1 family.</text>
</comment>
<organism evidence="3 4">
    <name type="scientific">Acidilobus saccharovorans (strain DSM 16705 / JCM 18335 / VKM B-2471 / 345-15)</name>
    <dbReference type="NCBI Taxonomy" id="666510"/>
    <lineage>
        <taxon>Archaea</taxon>
        <taxon>Thermoproteota</taxon>
        <taxon>Thermoprotei</taxon>
        <taxon>Acidilobales</taxon>
        <taxon>Acidilobaceae</taxon>
        <taxon>Acidilobus</taxon>
    </lineage>
</organism>
<dbReference type="PANTHER" id="PTHR11060:SF0">
    <property type="entry name" value="PROTEIN MEMO1"/>
    <property type="match status" value="1"/>
</dbReference>
<sequence>MQEIRKPAHAGSFYPADRDDLVKSIESSFLHRLGPGKLPQAPPSRNRTSVGYLVPHAGYMYSGPVAAHSYYNMAQEGAPKVVVVAGPNHTGLGEAASLWQGDAWETPLGTVEVDREVEKLIISNTKYFTFDNEAHLYEHSVEVQVPFLQYIFDSNFKLVPIVIKLQNPEVSKDLADALVKIINENGVDLLFVASSDMNHYEPHDVTVSKDNEALRYVESLDPEGLFRVLEADDITMCGPGPAMTLLYMGRSLGATRAVILKHATSGDVTGEKDWVVGYASAVVPLPGK</sequence>
<dbReference type="InParanoid" id="D9Q1X0"/>
<dbReference type="GeneID" id="9499141"/>
<gene>
    <name evidence="3" type="ordered locus">ASAC_0902</name>
</gene>
<dbReference type="eggNOG" id="arCOG01728">
    <property type="taxonomic scope" value="Archaea"/>
</dbReference>
<dbReference type="Pfam" id="PF01875">
    <property type="entry name" value="Memo"/>
    <property type="match status" value="1"/>
</dbReference>